<dbReference type="KEGG" id="bpdz:BBN53_11495"/>
<evidence type="ECO:0000259" key="6">
    <source>
        <dbReference type="Pfam" id="PF00441"/>
    </source>
</evidence>
<dbReference type="EC" id="1.3.99.-" evidence="8"/>
<dbReference type="InterPro" id="IPR009075">
    <property type="entry name" value="AcylCo_DH/oxidase_C"/>
</dbReference>
<dbReference type="PANTHER" id="PTHR43884">
    <property type="entry name" value="ACYL-COA DEHYDROGENASE"/>
    <property type="match status" value="1"/>
</dbReference>
<evidence type="ECO:0000256" key="2">
    <source>
        <dbReference type="ARBA" id="ARBA00009347"/>
    </source>
</evidence>
<proteinExistence type="inferred from homology"/>
<dbReference type="OrthoDB" id="8631480at2"/>
<dbReference type="GO" id="GO:0003995">
    <property type="term" value="F:acyl-CoA dehydrogenase activity"/>
    <property type="evidence" value="ECO:0007669"/>
    <property type="project" value="TreeGrafter"/>
</dbReference>
<protein>
    <submittedName>
        <fullName evidence="8">Acyl-CoA dehydrogenase fadE12</fullName>
        <ecNumber evidence="8">1.3.99.-</ecNumber>
    </submittedName>
</protein>
<dbReference type="EMBL" id="CP016440">
    <property type="protein sequence ID" value="ANY16466.1"/>
    <property type="molecule type" value="Genomic_DNA"/>
</dbReference>
<evidence type="ECO:0000256" key="1">
    <source>
        <dbReference type="ARBA" id="ARBA00001974"/>
    </source>
</evidence>
<name>A0A0J6CD82_9BORD</name>
<sequence length="348" mass="36460">MSFQPKLLFPGLLSESASRLAQSEARPPVARIRELGWNAVLVAEEQGGAGGGFADLAAIVEGLAGQGVNLPVISRCGVAPALLGRLAGEADRLLRDLASGAAVIELGSRLDHDALHGEPDGQDWLLSGSTAAMSLDEDCSHVLLAARTAQGPLLAWAAAQRLRDCARPCRSMDERPLQVCQLRRFAVDGVLALGAPAAAAKEAGWRVEVAASAADTVAAMGAALAQTIAYLAQREQFGQALAGFQALRHEVARLYIRYETAAGLLQATLRSLDAAPGDNAAFDLLGLCVGEQALPFAETVIQLHGGMGMTREMPAARLATRLIANSLLHTDPLRHRRSLHALLTGSPA</sequence>
<gene>
    <name evidence="7" type="ORF">BBN53_11495</name>
    <name evidence="8" type="ORF">ERS370011_00258</name>
</gene>
<keyword evidence="5 8" id="KW-0560">Oxidoreductase</keyword>
<dbReference type="EMBL" id="CYTV01000001">
    <property type="protein sequence ID" value="CUI36147.1"/>
    <property type="molecule type" value="Genomic_DNA"/>
</dbReference>
<accession>A0A0M7CBX3</accession>
<dbReference type="GO" id="GO:0050660">
    <property type="term" value="F:flavin adenine dinucleotide binding"/>
    <property type="evidence" value="ECO:0007669"/>
    <property type="project" value="InterPro"/>
</dbReference>
<dbReference type="SUPFAM" id="SSF47203">
    <property type="entry name" value="Acyl-CoA dehydrogenase C-terminal domain-like"/>
    <property type="match status" value="1"/>
</dbReference>
<comment type="similarity">
    <text evidence="2">Belongs to the acyl-CoA dehydrogenase family.</text>
</comment>
<keyword evidence="3" id="KW-0285">Flavoprotein</keyword>
<evidence type="ECO:0000256" key="3">
    <source>
        <dbReference type="ARBA" id="ARBA00022630"/>
    </source>
</evidence>
<feature type="domain" description="Acyl-CoA dehydrogenase/oxidase C-terminal" evidence="6">
    <location>
        <begin position="210"/>
        <end position="321"/>
    </location>
</feature>
<evidence type="ECO:0000313" key="8">
    <source>
        <dbReference type="EMBL" id="CUI36147.1"/>
    </source>
</evidence>
<dbReference type="InterPro" id="IPR009100">
    <property type="entry name" value="AcylCoA_DH/oxidase_NM_dom_sf"/>
</dbReference>
<dbReference type="RefSeq" id="WP_043209357.1">
    <property type="nucleotide sequence ID" value="NZ_CAJGUP010000197.1"/>
</dbReference>
<reference evidence="7 10" key="2">
    <citation type="submission" date="2016-07" db="EMBL/GenBank/DDBJ databases">
        <title>Complete genome sequences of Bordetella pseudohinzii.</title>
        <authorList>
            <person name="Spilker T."/>
            <person name="Darrah R."/>
            <person name="LiPuma J.J."/>
        </authorList>
    </citation>
    <scope>NUCLEOTIDE SEQUENCE [LARGE SCALE GENOMIC DNA]</scope>
    <source>
        <strain evidence="7 10">HI4681</strain>
    </source>
</reference>
<dbReference type="Gene3D" id="1.20.140.10">
    <property type="entry name" value="Butyryl-CoA Dehydrogenase, subunit A, domain 3"/>
    <property type="match status" value="1"/>
</dbReference>
<keyword evidence="4" id="KW-0274">FAD</keyword>
<dbReference type="PANTHER" id="PTHR43884:SF20">
    <property type="entry name" value="ACYL-COA DEHYDROGENASE FADE28"/>
    <property type="match status" value="1"/>
</dbReference>
<evidence type="ECO:0000313" key="10">
    <source>
        <dbReference type="Proteomes" id="UP000092950"/>
    </source>
</evidence>
<dbReference type="Proteomes" id="UP000092950">
    <property type="component" value="Chromosome"/>
</dbReference>
<keyword evidence="10" id="KW-1185">Reference proteome</keyword>
<reference evidence="8 9" key="1">
    <citation type="submission" date="2015-09" db="EMBL/GenBank/DDBJ databases">
        <authorList>
            <person name="Jackson K.R."/>
            <person name="Lunt B.L."/>
            <person name="Fisher J.N.B."/>
            <person name="Gardner A.V."/>
            <person name="Bailey M.E."/>
            <person name="Deus L.M."/>
            <person name="Earl A.S."/>
            <person name="Gibby P.D."/>
            <person name="Hartmann K.A."/>
            <person name="Liu J.E."/>
            <person name="Manci A.M."/>
            <person name="Nielsen D.A."/>
            <person name="Solomon M.B."/>
            <person name="Breakwell D.P."/>
            <person name="Burnett S.H."/>
            <person name="Grose J.H."/>
        </authorList>
    </citation>
    <scope>NUCLEOTIDE SEQUENCE [LARGE SCALE GENOMIC DNA]</scope>
    <source>
        <strain evidence="8 9">2789STDY5608636</strain>
    </source>
</reference>
<comment type="cofactor">
    <cofactor evidence="1">
        <name>FAD</name>
        <dbReference type="ChEBI" id="CHEBI:57692"/>
    </cofactor>
</comment>
<dbReference type="InterPro" id="IPR037069">
    <property type="entry name" value="AcylCoA_DH/ox_N_sf"/>
</dbReference>
<evidence type="ECO:0000313" key="7">
    <source>
        <dbReference type="EMBL" id="ANY16466.1"/>
    </source>
</evidence>
<dbReference type="InterPro" id="IPR036250">
    <property type="entry name" value="AcylCo_DH-like_C"/>
</dbReference>
<dbReference type="Gene3D" id="1.10.540.10">
    <property type="entry name" value="Acyl-CoA dehydrogenase/oxidase, N-terminal domain"/>
    <property type="match status" value="1"/>
</dbReference>
<dbReference type="AlphaFoldDB" id="A0A0J6CD82"/>
<accession>A0A0J6CD82</accession>
<evidence type="ECO:0000256" key="5">
    <source>
        <dbReference type="ARBA" id="ARBA00023002"/>
    </source>
</evidence>
<dbReference type="Pfam" id="PF00441">
    <property type="entry name" value="Acyl-CoA_dh_1"/>
    <property type="match status" value="1"/>
</dbReference>
<evidence type="ECO:0000256" key="4">
    <source>
        <dbReference type="ARBA" id="ARBA00022827"/>
    </source>
</evidence>
<evidence type="ECO:0000313" key="9">
    <source>
        <dbReference type="Proteomes" id="UP000053096"/>
    </source>
</evidence>
<organism evidence="8 9">
    <name type="scientific">Bordetella pseudohinzii</name>
    <dbReference type="NCBI Taxonomy" id="1331258"/>
    <lineage>
        <taxon>Bacteria</taxon>
        <taxon>Pseudomonadati</taxon>
        <taxon>Pseudomonadota</taxon>
        <taxon>Betaproteobacteria</taxon>
        <taxon>Burkholderiales</taxon>
        <taxon>Alcaligenaceae</taxon>
        <taxon>Bordetella</taxon>
    </lineage>
</organism>
<dbReference type="SUPFAM" id="SSF56645">
    <property type="entry name" value="Acyl-CoA dehydrogenase NM domain-like"/>
    <property type="match status" value="1"/>
</dbReference>
<dbReference type="Proteomes" id="UP000053096">
    <property type="component" value="Unassembled WGS sequence"/>
</dbReference>